<dbReference type="NCBIfam" id="TIGR01079">
    <property type="entry name" value="rplX_bact"/>
    <property type="match status" value="1"/>
</dbReference>
<keyword evidence="9" id="KW-1185">Reference proteome</keyword>
<keyword evidence="3 5" id="KW-0687">Ribonucleoprotein</keyword>
<dbReference type="Pfam" id="PF17136">
    <property type="entry name" value="ribosomal_L24"/>
    <property type="match status" value="1"/>
</dbReference>
<comment type="function">
    <text evidence="5">One of the proteins that surrounds the polypeptide exit tunnel on the outside of the subunit.</text>
</comment>
<evidence type="ECO:0000256" key="1">
    <source>
        <dbReference type="ARBA" id="ARBA00010618"/>
    </source>
</evidence>
<dbReference type="CDD" id="cd06089">
    <property type="entry name" value="KOW_RPL26"/>
    <property type="match status" value="1"/>
</dbReference>
<evidence type="ECO:0000313" key="9">
    <source>
        <dbReference type="Proteomes" id="UP001524478"/>
    </source>
</evidence>
<keyword evidence="5" id="KW-0699">rRNA-binding</keyword>
<feature type="domain" description="KOW" evidence="7">
    <location>
        <begin position="2"/>
        <end position="29"/>
    </location>
</feature>
<dbReference type="InterPro" id="IPR003256">
    <property type="entry name" value="Ribosomal_uL24"/>
</dbReference>
<dbReference type="Pfam" id="PF00467">
    <property type="entry name" value="KOW"/>
    <property type="match status" value="1"/>
</dbReference>
<comment type="caution">
    <text evidence="8">The sequence shown here is derived from an EMBL/GenBank/DDBJ whole genome shotgun (WGS) entry which is preliminary data.</text>
</comment>
<evidence type="ECO:0000256" key="4">
    <source>
        <dbReference type="ARBA" id="ARBA00035206"/>
    </source>
</evidence>
<dbReference type="HAMAP" id="MF_01326_B">
    <property type="entry name" value="Ribosomal_uL24_B"/>
    <property type="match status" value="1"/>
</dbReference>
<reference evidence="8 9" key="1">
    <citation type="submission" date="2022-06" db="EMBL/GenBank/DDBJ databases">
        <title>Isolation of gut microbiota from human fecal samples.</title>
        <authorList>
            <person name="Pamer E.G."/>
            <person name="Barat B."/>
            <person name="Waligurski E."/>
            <person name="Medina S."/>
            <person name="Paddock L."/>
            <person name="Mostad J."/>
        </authorList>
    </citation>
    <scope>NUCLEOTIDE SEQUENCE [LARGE SCALE GENOMIC DNA]</scope>
    <source>
        <strain evidence="8 9">DFI.7.95</strain>
    </source>
</reference>
<evidence type="ECO:0000313" key="8">
    <source>
        <dbReference type="EMBL" id="MCQ4925747.1"/>
    </source>
</evidence>
<proteinExistence type="inferred from homology"/>
<dbReference type="PANTHER" id="PTHR12903">
    <property type="entry name" value="MITOCHONDRIAL RIBOSOMAL PROTEIN L24"/>
    <property type="match status" value="1"/>
</dbReference>
<protein>
    <recommendedName>
        <fullName evidence="4 5">Large ribosomal subunit protein uL24</fullName>
    </recommendedName>
</protein>
<evidence type="ECO:0000256" key="5">
    <source>
        <dbReference type="HAMAP-Rule" id="MF_01326"/>
    </source>
</evidence>
<organism evidence="8 9">
    <name type="scientific">Tissierella carlieri</name>
    <dbReference type="NCBI Taxonomy" id="689904"/>
    <lineage>
        <taxon>Bacteria</taxon>
        <taxon>Bacillati</taxon>
        <taxon>Bacillota</taxon>
        <taxon>Tissierellia</taxon>
        <taxon>Tissierellales</taxon>
        <taxon>Tissierellaceae</taxon>
        <taxon>Tissierella</taxon>
    </lineage>
</organism>
<comment type="function">
    <text evidence="5">One of two assembly initiator proteins, it binds directly to the 5'-end of the 23S rRNA, where it nucleates assembly of the 50S subunit.</text>
</comment>
<name>A0ABT1SH99_9FIRM</name>
<dbReference type="EMBL" id="JANGAC010000029">
    <property type="protein sequence ID" value="MCQ4925747.1"/>
    <property type="molecule type" value="Genomic_DNA"/>
</dbReference>
<dbReference type="SUPFAM" id="SSF50104">
    <property type="entry name" value="Translation proteins SH3-like domain"/>
    <property type="match status" value="1"/>
</dbReference>
<comment type="subunit">
    <text evidence="5">Part of the 50S ribosomal subunit.</text>
</comment>
<evidence type="ECO:0000256" key="3">
    <source>
        <dbReference type="ARBA" id="ARBA00023274"/>
    </source>
</evidence>
<accession>A0ABT1SH99</accession>
<dbReference type="SMART" id="SM00739">
    <property type="entry name" value="KOW"/>
    <property type="match status" value="1"/>
</dbReference>
<comment type="similarity">
    <text evidence="1 5 6">Belongs to the universal ribosomal protein uL24 family.</text>
</comment>
<evidence type="ECO:0000256" key="2">
    <source>
        <dbReference type="ARBA" id="ARBA00022980"/>
    </source>
</evidence>
<evidence type="ECO:0000259" key="7">
    <source>
        <dbReference type="SMART" id="SM00739"/>
    </source>
</evidence>
<dbReference type="InterPro" id="IPR041988">
    <property type="entry name" value="Ribosomal_uL24_KOW"/>
</dbReference>
<sequence length="104" mass="11175">MHVKSGDTVVVIAGKDKGKKGKVLRVLPKENKVIVEGINMLTKHKKAQGPTSPGGIVKMEGTINASNVMYYCEKDKTGVRVGHNLQADGSKARVCKKCGEVLDK</sequence>
<dbReference type="InterPro" id="IPR057264">
    <property type="entry name" value="Ribosomal_uL24_C"/>
</dbReference>
<dbReference type="Proteomes" id="UP001524478">
    <property type="component" value="Unassembled WGS sequence"/>
</dbReference>
<keyword evidence="5" id="KW-0694">RNA-binding</keyword>
<dbReference type="RefSeq" id="WP_094901933.1">
    <property type="nucleotide sequence ID" value="NZ_CP172320.1"/>
</dbReference>
<dbReference type="PROSITE" id="PS01108">
    <property type="entry name" value="RIBOSOMAL_L24"/>
    <property type="match status" value="1"/>
</dbReference>
<dbReference type="InterPro" id="IPR014722">
    <property type="entry name" value="Rib_uL2_dom2"/>
</dbReference>
<keyword evidence="2 5" id="KW-0689">Ribosomal protein</keyword>
<dbReference type="Gene3D" id="2.30.30.30">
    <property type="match status" value="1"/>
</dbReference>
<dbReference type="GO" id="GO:0005840">
    <property type="term" value="C:ribosome"/>
    <property type="evidence" value="ECO:0007669"/>
    <property type="project" value="UniProtKB-KW"/>
</dbReference>
<evidence type="ECO:0000256" key="6">
    <source>
        <dbReference type="RuleBase" id="RU003477"/>
    </source>
</evidence>
<gene>
    <name evidence="5 8" type="primary">rplX</name>
    <name evidence="8" type="ORF">NE686_21830</name>
</gene>
<dbReference type="InterPro" id="IPR008991">
    <property type="entry name" value="Translation_prot_SH3-like_sf"/>
</dbReference>
<dbReference type="InterPro" id="IPR005824">
    <property type="entry name" value="KOW"/>
</dbReference>
<dbReference type="InterPro" id="IPR005825">
    <property type="entry name" value="Ribosomal_uL24_CS"/>
</dbReference>